<name>A0ACC2XTL2_9TREE</name>
<comment type="caution">
    <text evidence="1">The sequence shown here is derived from an EMBL/GenBank/DDBJ whole genome shotgun (WGS) entry which is preliminary data.</text>
</comment>
<dbReference type="EMBL" id="JASBWV010000004">
    <property type="protein sequence ID" value="KAJ9126799.1"/>
    <property type="molecule type" value="Genomic_DNA"/>
</dbReference>
<evidence type="ECO:0000313" key="1">
    <source>
        <dbReference type="EMBL" id="KAJ9126799.1"/>
    </source>
</evidence>
<evidence type="ECO:0000313" key="2">
    <source>
        <dbReference type="Proteomes" id="UP001234202"/>
    </source>
</evidence>
<gene>
    <name evidence="1" type="ORF">QFC24_001831</name>
</gene>
<keyword evidence="2" id="KW-1185">Reference proteome</keyword>
<proteinExistence type="predicted"/>
<sequence>MAARVNIQSLRKTFPAILDLPSVTTGNNVPKSYHKTRRTWHPNVQRIDQPLRVLDTANKTRQGGSVLKGVKMTMRHLRTFEKSGGVEGTLVSGLICKEVKIRLAGGSCVILHLQLSHRPAGLTPFGKQLRAEMFKRLTAIRDGESTTSSVFSLGVRARRV</sequence>
<reference evidence="1" key="1">
    <citation type="submission" date="2023-04" db="EMBL/GenBank/DDBJ databases">
        <title>Draft Genome sequencing of Naganishia species isolated from polar environments using Oxford Nanopore Technology.</title>
        <authorList>
            <person name="Leo P."/>
            <person name="Venkateswaran K."/>
        </authorList>
    </citation>
    <scope>NUCLEOTIDE SEQUENCE</scope>
    <source>
        <strain evidence="1">DBVPG 5303</strain>
    </source>
</reference>
<dbReference type="Proteomes" id="UP001234202">
    <property type="component" value="Unassembled WGS sequence"/>
</dbReference>
<accession>A0ACC2XTL2</accession>
<protein>
    <submittedName>
        <fullName evidence="1">Uncharacterized protein</fullName>
    </submittedName>
</protein>
<organism evidence="1 2">
    <name type="scientific">Naganishia onofrii</name>
    <dbReference type="NCBI Taxonomy" id="1851511"/>
    <lineage>
        <taxon>Eukaryota</taxon>
        <taxon>Fungi</taxon>
        <taxon>Dikarya</taxon>
        <taxon>Basidiomycota</taxon>
        <taxon>Agaricomycotina</taxon>
        <taxon>Tremellomycetes</taxon>
        <taxon>Filobasidiales</taxon>
        <taxon>Filobasidiaceae</taxon>
        <taxon>Naganishia</taxon>
    </lineage>
</organism>